<feature type="non-terminal residue" evidence="2">
    <location>
        <position position="144"/>
    </location>
</feature>
<name>A0ABP0QZD6_9DINO</name>
<feature type="transmembrane region" description="Helical" evidence="1">
    <location>
        <begin position="30"/>
        <end position="52"/>
    </location>
</feature>
<keyword evidence="1" id="KW-0472">Membrane</keyword>
<keyword evidence="1" id="KW-0812">Transmembrane</keyword>
<comment type="caution">
    <text evidence="2">The sequence shown here is derived from an EMBL/GenBank/DDBJ whole genome shotgun (WGS) entry which is preliminary data.</text>
</comment>
<protein>
    <submittedName>
        <fullName evidence="2">Uncharacterized protein</fullName>
    </submittedName>
</protein>
<organism evidence="2 3">
    <name type="scientific">Durusdinium trenchii</name>
    <dbReference type="NCBI Taxonomy" id="1381693"/>
    <lineage>
        <taxon>Eukaryota</taxon>
        <taxon>Sar</taxon>
        <taxon>Alveolata</taxon>
        <taxon>Dinophyceae</taxon>
        <taxon>Suessiales</taxon>
        <taxon>Symbiodiniaceae</taxon>
        <taxon>Durusdinium</taxon>
    </lineage>
</organism>
<accession>A0ABP0QZD6</accession>
<evidence type="ECO:0000256" key="1">
    <source>
        <dbReference type="SAM" id="Phobius"/>
    </source>
</evidence>
<proteinExistence type="predicted"/>
<keyword evidence="3" id="KW-1185">Reference proteome</keyword>
<dbReference type="EMBL" id="CAXAMN010025051">
    <property type="protein sequence ID" value="CAK9092306.1"/>
    <property type="molecule type" value="Genomic_DNA"/>
</dbReference>
<evidence type="ECO:0000313" key="2">
    <source>
        <dbReference type="EMBL" id="CAK9092306.1"/>
    </source>
</evidence>
<keyword evidence="1" id="KW-1133">Transmembrane helix</keyword>
<evidence type="ECO:0000313" key="3">
    <source>
        <dbReference type="Proteomes" id="UP001642484"/>
    </source>
</evidence>
<dbReference type="Proteomes" id="UP001642484">
    <property type="component" value="Unassembled WGS sequence"/>
</dbReference>
<sequence length="144" mass="15470">MTRLEPLNSIGNFYAKAGPSPDRPRPLRLAMAKGVLTILVAICAALASLRVVQQCFLALTSTPLTTSHGRVVKVGDADIAEGDFAGGALFAGPDIPSLEGGREVNVAMFNKKRTKRDRSEGWTKRKKFRSCSLLARAATKSGRK</sequence>
<gene>
    <name evidence="2" type="ORF">CCMP2556_LOCUS44201</name>
</gene>
<reference evidence="2 3" key="1">
    <citation type="submission" date="2024-02" db="EMBL/GenBank/DDBJ databases">
        <authorList>
            <person name="Chen Y."/>
            <person name="Shah S."/>
            <person name="Dougan E. K."/>
            <person name="Thang M."/>
            <person name="Chan C."/>
        </authorList>
    </citation>
    <scope>NUCLEOTIDE SEQUENCE [LARGE SCALE GENOMIC DNA]</scope>
</reference>